<dbReference type="KEGG" id="vg:29078331"/>
<dbReference type="NCBIfam" id="NF038085">
    <property type="entry name" value="MSMEG_6728_fam"/>
    <property type="match status" value="1"/>
</dbReference>
<dbReference type="Proteomes" id="UP000204083">
    <property type="component" value="Segment"/>
</dbReference>
<evidence type="ECO:0000313" key="2">
    <source>
        <dbReference type="Proteomes" id="UP000204083"/>
    </source>
</evidence>
<sequence length="195" mass="22905">MQTFICDRHEFGGHGGSFDVGLRHLDDKRLGKQRLETKQIYTALTTGKGWVHHPATKMWKGFEEALLHYGIACCQEWKRRGHEDTMLRWFTDQFVSAQLVDQFSAQPCEFPDFVNYDPFIEAHRSNLIRKDAEFYGSKWPDTRLSLPYLWPKVQVELNGDRYFTYHLSAAEHKRGEYELWPGTYVADDNLEVLNL</sequence>
<accession>A0A1B3B1K9</accession>
<dbReference type="InterPro" id="IPR004260">
    <property type="entry name" value="Pyr-dimer_DNA_glycosylase"/>
</dbReference>
<evidence type="ECO:0000313" key="1">
    <source>
        <dbReference type="EMBL" id="AOE44876.1"/>
    </source>
</evidence>
<dbReference type="GeneID" id="29078331"/>
<proteinExistence type="predicted"/>
<dbReference type="RefSeq" id="YP_009277803.1">
    <property type="nucleotide sequence ID" value="NC_031001.1"/>
</dbReference>
<name>A0A1B3B1K9_9CAUD</name>
<protein>
    <submittedName>
        <fullName evidence="1">Uncharacterized protein</fullName>
    </submittedName>
</protein>
<organism evidence="1 2">
    <name type="scientific">Gordonia phage Terapin</name>
    <dbReference type="NCBI Taxonomy" id="1887654"/>
    <lineage>
        <taxon>Viruses</taxon>
        <taxon>Duplodnaviria</taxon>
        <taxon>Heunggongvirae</taxon>
        <taxon>Uroviricota</taxon>
        <taxon>Caudoviricetes</taxon>
        <taxon>Terapinvirus</taxon>
        <taxon>Terapinvirus terapin</taxon>
    </lineage>
</organism>
<gene>
    <name evidence="1" type="primary">64</name>
    <name evidence="1" type="ORF">SEA_TERAPIN_64</name>
</gene>
<dbReference type="OrthoDB" id="9922at10239"/>
<dbReference type="EMBL" id="KX557285">
    <property type="protein sequence ID" value="AOE44876.1"/>
    <property type="molecule type" value="Genomic_DNA"/>
</dbReference>
<keyword evidence="2" id="KW-1185">Reference proteome</keyword>
<dbReference type="Pfam" id="PF03013">
    <property type="entry name" value="Pyr_excise"/>
    <property type="match status" value="1"/>
</dbReference>
<reference evidence="1 2" key="1">
    <citation type="submission" date="2016-07" db="EMBL/GenBank/DDBJ databases">
        <authorList>
            <person name="Montgomery M.T."/>
            <person name="Pope W.H."/>
            <person name="Garlena R.A."/>
            <person name="Russell D.A."/>
            <person name="Jacobs-Sera D."/>
            <person name="Hendrix R.W."/>
            <person name="Hatfull G.F."/>
        </authorList>
    </citation>
    <scope>NUCLEOTIDE SEQUENCE [LARGE SCALE GENOMIC DNA]</scope>
</reference>